<keyword evidence="2" id="KW-0238">DNA-binding</keyword>
<dbReference type="Pfam" id="PF01638">
    <property type="entry name" value="HxlR"/>
    <property type="match status" value="1"/>
</dbReference>
<dbReference type="Proteomes" id="UP000788426">
    <property type="component" value="Unassembled WGS sequence"/>
</dbReference>
<dbReference type="PROSITE" id="PS51118">
    <property type="entry name" value="HTH_HXLR"/>
    <property type="match status" value="1"/>
</dbReference>
<gene>
    <name evidence="5" type="ORF">KZO38_09210</name>
</gene>
<protein>
    <submittedName>
        <fullName evidence="5">Helix-turn-helix transcriptional regulator</fullName>
    </submittedName>
</protein>
<evidence type="ECO:0000259" key="4">
    <source>
        <dbReference type="PROSITE" id="PS51118"/>
    </source>
</evidence>
<keyword evidence="6" id="KW-1185">Reference proteome</keyword>
<dbReference type="RefSeq" id="WP_219482068.1">
    <property type="nucleotide sequence ID" value="NZ_CAUTHS010000006.1"/>
</dbReference>
<evidence type="ECO:0000256" key="2">
    <source>
        <dbReference type="ARBA" id="ARBA00023125"/>
    </source>
</evidence>
<evidence type="ECO:0000313" key="6">
    <source>
        <dbReference type="Proteomes" id="UP000788426"/>
    </source>
</evidence>
<dbReference type="InterPro" id="IPR002577">
    <property type="entry name" value="HTH_HxlR"/>
</dbReference>
<dbReference type="PANTHER" id="PTHR33204:SF39">
    <property type="entry name" value="TRANSCRIPTIONAL REGULATORY PROTEIN"/>
    <property type="match status" value="1"/>
</dbReference>
<evidence type="ECO:0000256" key="3">
    <source>
        <dbReference type="ARBA" id="ARBA00023163"/>
    </source>
</evidence>
<reference evidence="5 6" key="1">
    <citation type="submission" date="2021-07" db="EMBL/GenBank/DDBJ databases">
        <title>Genomic diversity and antimicrobial resistance of Prevotella spp. isolated from chronic lung disease airways.</title>
        <authorList>
            <person name="Webb K.A."/>
            <person name="Olagoke O.S."/>
            <person name="Baird T."/>
            <person name="Neill J."/>
            <person name="Pham A."/>
            <person name="Wells T.J."/>
            <person name="Ramsay K.A."/>
            <person name="Bell S.C."/>
            <person name="Sarovich D.S."/>
            <person name="Price E.P."/>
        </authorList>
    </citation>
    <scope>NUCLEOTIDE SEQUENCE [LARGE SCALE GENOMIC DNA]</scope>
    <source>
        <strain evidence="5 6">SCHI0011.S.12</strain>
    </source>
</reference>
<organism evidence="5 6">
    <name type="scientific">Hoylesella nanceiensis</name>
    <dbReference type="NCBI Taxonomy" id="425941"/>
    <lineage>
        <taxon>Bacteria</taxon>
        <taxon>Pseudomonadati</taxon>
        <taxon>Bacteroidota</taxon>
        <taxon>Bacteroidia</taxon>
        <taxon>Bacteroidales</taxon>
        <taxon>Prevotellaceae</taxon>
        <taxon>Hoylesella</taxon>
    </lineage>
</organism>
<dbReference type="EMBL" id="JAHXCT010000007">
    <property type="protein sequence ID" value="MBW4769929.1"/>
    <property type="molecule type" value="Genomic_DNA"/>
</dbReference>
<accession>A0ABS6YED5</accession>
<evidence type="ECO:0000256" key="1">
    <source>
        <dbReference type="ARBA" id="ARBA00023015"/>
    </source>
</evidence>
<evidence type="ECO:0000313" key="5">
    <source>
        <dbReference type="EMBL" id="MBW4769929.1"/>
    </source>
</evidence>
<dbReference type="PANTHER" id="PTHR33204">
    <property type="entry name" value="TRANSCRIPTIONAL REGULATOR, MARR FAMILY"/>
    <property type="match status" value="1"/>
</dbReference>
<comment type="caution">
    <text evidence="5">The sequence shown here is derived from an EMBL/GenBank/DDBJ whole genome shotgun (WGS) entry which is preliminary data.</text>
</comment>
<feature type="domain" description="HTH hxlR-type" evidence="4">
    <location>
        <begin position="14"/>
        <end position="113"/>
    </location>
</feature>
<name>A0ABS6YED5_9BACT</name>
<keyword evidence="1" id="KW-0805">Transcription regulation</keyword>
<sequence length="123" mass="14019">MITTKKEELLFPTCPVRQILSKISDKWSMLVLIILESNGTMRFNSLQKAIPDISQKVLTSTLRNLENDGYIIRTIYPEVPPRVEYSLTERALTLLPHLNGLIDWANNNLAAILNDRKEHSAAM</sequence>
<proteinExistence type="predicted"/>
<keyword evidence="3" id="KW-0804">Transcription</keyword>